<dbReference type="AlphaFoldDB" id="A0A2R4SVL7"/>
<sequence>MPHYRTAPQLFGSPGDDVDTVINWGLGVDSTTEIVEILDDPAAHDIDLTRTAVIHMATGSEWPRTRELADIGKPGNQNLRNAPSRAEPPHFRRGVTFLRTATWKKVHWFQVRSER</sequence>
<reference evidence="1 2" key="1">
    <citation type="submission" date="2018-01" db="EMBL/GenBank/DDBJ databases">
        <title>Complete genome sequence of Streptomyces lunaelactis MM109T, a Ferroverdin A producer isolated from cave moonmilk deposits.</title>
        <authorList>
            <person name="Naome A."/>
            <person name="Martinet L."/>
            <person name="Maciejewska M."/>
            <person name="Anderssen S."/>
            <person name="Adam D."/>
            <person name="Tenconi E."/>
            <person name="Deflandre B."/>
            <person name="Arguelles-Arias A."/>
            <person name="Calusinska M."/>
            <person name="Copieters W."/>
            <person name="Karim L."/>
            <person name="Hanikenne M."/>
            <person name="Baurain D."/>
            <person name="van Wezel G."/>
            <person name="Smargiasso N."/>
            <person name="de Pauw E."/>
            <person name="Delfosse P."/>
            <person name="Rigali S."/>
        </authorList>
    </citation>
    <scope>NUCLEOTIDE SEQUENCE [LARGE SCALE GENOMIC DNA]</scope>
    <source>
        <strain evidence="1 2">MM109</strain>
    </source>
</reference>
<protein>
    <submittedName>
        <fullName evidence="1">Uncharacterized protein</fullName>
    </submittedName>
</protein>
<dbReference type="Proteomes" id="UP000244201">
    <property type="component" value="Chromosome"/>
</dbReference>
<name>A0A2R4SVL7_9ACTN</name>
<organism evidence="1 2">
    <name type="scientific">Streptomyces lunaelactis</name>
    <dbReference type="NCBI Taxonomy" id="1535768"/>
    <lineage>
        <taxon>Bacteria</taxon>
        <taxon>Bacillati</taxon>
        <taxon>Actinomycetota</taxon>
        <taxon>Actinomycetes</taxon>
        <taxon>Kitasatosporales</taxon>
        <taxon>Streptomycetaceae</taxon>
        <taxon>Streptomyces</taxon>
    </lineage>
</organism>
<dbReference type="KEGG" id="slk:SLUN_00110"/>
<dbReference type="EMBL" id="CP026304">
    <property type="protein sequence ID" value="AVZ70908.1"/>
    <property type="molecule type" value="Genomic_DNA"/>
</dbReference>
<dbReference type="GeneID" id="55653705"/>
<keyword evidence="2" id="KW-1185">Reference proteome</keyword>
<dbReference type="RefSeq" id="WP_108146603.1">
    <property type="nucleotide sequence ID" value="NZ_CP026304.1"/>
</dbReference>
<evidence type="ECO:0000313" key="1">
    <source>
        <dbReference type="EMBL" id="AVZ70908.1"/>
    </source>
</evidence>
<gene>
    <name evidence="1" type="ORF">SLUN_00110</name>
</gene>
<proteinExistence type="predicted"/>
<evidence type="ECO:0000313" key="2">
    <source>
        <dbReference type="Proteomes" id="UP000244201"/>
    </source>
</evidence>
<accession>A0A2R4SVL7</accession>